<protein>
    <submittedName>
        <fullName evidence="1">Uncharacterized protein</fullName>
    </submittedName>
</protein>
<dbReference type="Pfam" id="PF03692">
    <property type="entry name" value="CxxCxxCC"/>
    <property type="match status" value="1"/>
</dbReference>
<dbReference type="EMBL" id="RBOM01000151">
    <property type="protein sequence ID" value="RMM64092.1"/>
    <property type="molecule type" value="Genomic_DNA"/>
</dbReference>
<organism evidence="1 4">
    <name type="scientific">Pseudomonas savastanoi pv. glycinea</name>
    <name type="common">Pseudomonas syringae pv. glycinea</name>
    <dbReference type="NCBI Taxonomy" id="318"/>
    <lineage>
        <taxon>Bacteria</taxon>
        <taxon>Pseudomonadati</taxon>
        <taxon>Pseudomonadota</taxon>
        <taxon>Gammaproteobacteria</taxon>
        <taxon>Pseudomonadales</taxon>
        <taxon>Pseudomonadaceae</taxon>
        <taxon>Pseudomonas</taxon>
    </lineage>
</organism>
<sequence length="135" mass="14908">MSLPTGANSAHCVGMVDSMSCNRQKISDLRRQIPSFECVPGCHDCCGPVTTSPEEMSRLPRKTAAEQDAALDELNCVHLGPQGCTVYDERPLICRLFGTTDSLPCPNGRRPVELIHPRVEKQIHEYMASTRQVLV</sequence>
<accession>A0A3M3FSU0</accession>
<evidence type="ECO:0000313" key="4">
    <source>
        <dbReference type="Proteomes" id="UP000279057"/>
    </source>
</evidence>
<comment type="caution">
    <text evidence="1">The sequence shown here is derived from an EMBL/GenBank/DDBJ whole genome shotgun (WGS) entry which is preliminary data.</text>
</comment>
<dbReference type="PIRSF" id="PIRSF029611">
    <property type="entry name" value="UCP029611"/>
    <property type="match status" value="1"/>
</dbReference>
<evidence type="ECO:0000313" key="1">
    <source>
        <dbReference type="EMBL" id="RMM64092.1"/>
    </source>
</evidence>
<dbReference type="AlphaFoldDB" id="A0A3M3FSU0"/>
<dbReference type="Proteomes" id="UP000276829">
    <property type="component" value="Unassembled WGS sequence"/>
</dbReference>
<evidence type="ECO:0000313" key="2">
    <source>
        <dbReference type="EMBL" id="RMM69682.1"/>
    </source>
</evidence>
<name>A0A3M3FSU0_PSESG</name>
<dbReference type="InterPro" id="IPR016928">
    <property type="entry name" value="UCP029611"/>
</dbReference>
<evidence type="ECO:0000313" key="3">
    <source>
        <dbReference type="Proteomes" id="UP000276829"/>
    </source>
</evidence>
<dbReference type="EMBL" id="RBON01000129">
    <property type="protein sequence ID" value="RMM69682.1"/>
    <property type="molecule type" value="Genomic_DNA"/>
</dbReference>
<gene>
    <name evidence="2" type="ORF">ALQ73_02689</name>
    <name evidence="1" type="ORF">ALQ74_02625</name>
</gene>
<dbReference type="InterPro" id="IPR005358">
    <property type="entry name" value="Puta_zinc/iron-chelating_dom"/>
</dbReference>
<dbReference type="Proteomes" id="UP000279057">
    <property type="component" value="Unassembled WGS sequence"/>
</dbReference>
<reference evidence="3 4" key="1">
    <citation type="submission" date="2018-08" db="EMBL/GenBank/DDBJ databases">
        <title>Recombination of ecologically and evolutionarily significant loci maintains genetic cohesion in the Pseudomonas syringae species complex.</title>
        <authorList>
            <person name="Dillon M."/>
            <person name="Thakur S."/>
            <person name="Almeida R.N.D."/>
            <person name="Weir B.S."/>
            <person name="Guttman D.S."/>
        </authorList>
    </citation>
    <scope>NUCLEOTIDE SEQUENCE [LARGE SCALE GENOMIC DNA]</scope>
    <source>
        <strain evidence="2 3">ICMP 4324</strain>
        <strain evidence="1 4">ICMP 4332</strain>
    </source>
</reference>
<proteinExistence type="predicted"/>